<keyword evidence="1" id="KW-0812">Transmembrane</keyword>
<keyword evidence="4" id="KW-1185">Reference proteome</keyword>
<dbReference type="EMBL" id="DS999417">
    <property type="protein sequence ID" value="EED86985.1"/>
    <property type="molecule type" value="Genomic_DNA"/>
</dbReference>
<accession>B8LCH5</accession>
<dbReference type="GeneID" id="7449986"/>
<feature type="transmembrane region" description="Helical" evidence="1">
    <location>
        <begin position="114"/>
        <end position="132"/>
    </location>
</feature>
<dbReference type="Proteomes" id="UP000001449">
    <property type="component" value="Chromosome 16"/>
</dbReference>
<feature type="transmembrane region" description="Helical" evidence="1">
    <location>
        <begin position="272"/>
        <end position="292"/>
    </location>
</feature>
<evidence type="ECO:0000313" key="3">
    <source>
        <dbReference type="EMBL" id="EED86985.1"/>
    </source>
</evidence>
<feature type="chain" id="PRO_5002874134" evidence="2">
    <location>
        <begin position="20"/>
        <end position="294"/>
    </location>
</feature>
<sequence>MIRFAAIFLALVGTQTAHAVSPAFTKKTPTAALLNVPRGGAIIDAETAAKVAGGVFLAQGVAMTLAPKPQLNMFGDDSPNSASVELMRRIGCFQLASGIAAYTLIFNDYGVEKAIGLGLLPMTATLLSGLLNDNYSSTGLQKSGDIIGTLIFGGASLSNLLGLNWANSAAKAAAVLCLIGGVTMGFDQSLGYKTWFDRKVENEKEKATASAVGVTSLVAGTTISYLAWGGATDAVHALLRATFIFALGLLKWNYMGDGEAMVPGGPSDFLNLSTLVTIFITGLAATQFNTIIGK</sequence>
<keyword evidence="1" id="KW-0472">Membrane</keyword>
<dbReference type="KEGG" id="tps:THAPSDRAFT_10383"/>
<keyword evidence="2" id="KW-0732">Signal</keyword>
<dbReference type="OMA" id="KWVIMAY"/>
<dbReference type="HOGENOM" id="CLU_948294_0_0_1"/>
<feature type="signal peptide" evidence="2">
    <location>
        <begin position="1"/>
        <end position="19"/>
    </location>
</feature>
<dbReference type="PaxDb" id="35128-Thaps10383"/>
<feature type="transmembrane region" description="Helical" evidence="1">
    <location>
        <begin position="169"/>
        <end position="186"/>
    </location>
</feature>
<reference evidence="3 4" key="1">
    <citation type="journal article" date="2004" name="Science">
        <title>The genome of the diatom Thalassiosira pseudonana: ecology, evolution, and metabolism.</title>
        <authorList>
            <person name="Armbrust E.V."/>
            <person name="Berges J.A."/>
            <person name="Bowler C."/>
            <person name="Green B.R."/>
            <person name="Martinez D."/>
            <person name="Putnam N.H."/>
            <person name="Zhou S."/>
            <person name="Allen A.E."/>
            <person name="Apt K.E."/>
            <person name="Bechner M."/>
            <person name="Brzezinski M.A."/>
            <person name="Chaal B.K."/>
            <person name="Chiovitti A."/>
            <person name="Davis A.K."/>
            <person name="Demarest M.S."/>
            <person name="Detter J.C."/>
            <person name="Glavina T."/>
            <person name="Goodstein D."/>
            <person name="Hadi M.Z."/>
            <person name="Hellsten U."/>
            <person name="Hildebrand M."/>
            <person name="Jenkins B.D."/>
            <person name="Jurka J."/>
            <person name="Kapitonov V.V."/>
            <person name="Kroger N."/>
            <person name="Lau W.W."/>
            <person name="Lane T.W."/>
            <person name="Larimer F.W."/>
            <person name="Lippmeier J.C."/>
            <person name="Lucas S."/>
            <person name="Medina M."/>
            <person name="Montsant A."/>
            <person name="Obornik M."/>
            <person name="Parker M.S."/>
            <person name="Palenik B."/>
            <person name="Pazour G.J."/>
            <person name="Richardson P.M."/>
            <person name="Rynearson T.A."/>
            <person name="Saito M.A."/>
            <person name="Schwartz D.C."/>
            <person name="Thamatrakoln K."/>
            <person name="Valentin K."/>
            <person name="Vardi A."/>
            <person name="Wilkerson F.P."/>
            <person name="Rokhsar D.S."/>
        </authorList>
    </citation>
    <scope>NUCLEOTIDE SEQUENCE [LARGE SCALE GENOMIC DNA]</scope>
    <source>
        <strain evidence="3 4">CCMP1335</strain>
    </source>
</reference>
<organism evidence="3 4">
    <name type="scientific">Thalassiosira pseudonana</name>
    <name type="common">Marine diatom</name>
    <name type="synonym">Cyclotella nana</name>
    <dbReference type="NCBI Taxonomy" id="35128"/>
    <lineage>
        <taxon>Eukaryota</taxon>
        <taxon>Sar</taxon>
        <taxon>Stramenopiles</taxon>
        <taxon>Ochrophyta</taxon>
        <taxon>Bacillariophyta</taxon>
        <taxon>Coscinodiscophyceae</taxon>
        <taxon>Thalassiosirophycidae</taxon>
        <taxon>Thalassiosirales</taxon>
        <taxon>Thalassiosiraceae</taxon>
        <taxon>Thalassiosira</taxon>
    </lineage>
</organism>
<gene>
    <name evidence="3" type="ORF">THAPSDRAFT_10383</name>
</gene>
<evidence type="ECO:0000256" key="2">
    <source>
        <dbReference type="SAM" id="SignalP"/>
    </source>
</evidence>
<dbReference type="AlphaFoldDB" id="B8LCH5"/>
<keyword evidence="1" id="KW-1133">Transmembrane helix</keyword>
<feature type="transmembrane region" description="Helical" evidence="1">
    <location>
        <begin position="144"/>
        <end position="163"/>
    </location>
</feature>
<name>B8LCH5_THAPS</name>
<feature type="transmembrane region" description="Helical" evidence="1">
    <location>
        <begin position="234"/>
        <end position="252"/>
    </location>
</feature>
<proteinExistence type="predicted"/>
<dbReference type="RefSeq" id="XP_002296784.1">
    <property type="nucleotide sequence ID" value="XM_002296748.1"/>
</dbReference>
<evidence type="ECO:0000313" key="4">
    <source>
        <dbReference type="Proteomes" id="UP000001449"/>
    </source>
</evidence>
<dbReference type="InParanoid" id="B8LCH5"/>
<feature type="transmembrane region" description="Helical" evidence="1">
    <location>
        <begin position="207"/>
        <end position="228"/>
    </location>
</feature>
<protein>
    <submittedName>
        <fullName evidence="3">Uncharacterized protein</fullName>
    </submittedName>
</protein>
<reference evidence="3 4" key="2">
    <citation type="journal article" date="2008" name="Nature">
        <title>The Phaeodactylum genome reveals the evolutionary history of diatom genomes.</title>
        <authorList>
            <person name="Bowler C."/>
            <person name="Allen A.E."/>
            <person name="Badger J.H."/>
            <person name="Grimwood J."/>
            <person name="Jabbari K."/>
            <person name="Kuo A."/>
            <person name="Maheswari U."/>
            <person name="Martens C."/>
            <person name="Maumus F."/>
            <person name="Otillar R.P."/>
            <person name="Rayko E."/>
            <person name="Salamov A."/>
            <person name="Vandepoele K."/>
            <person name="Beszteri B."/>
            <person name="Gruber A."/>
            <person name="Heijde M."/>
            <person name="Katinka M."/>
            <person name="Mock T."/>
            <person name="Valentin K."/>
            <person name="Verret F."/>
            <person name="Berges J.A."/>
            <person name="Brownlee C."/>
            <person name="Cadoret J.P."/>
            <person name="Chiovitti A."/>
            <person name="Choi C.J."/>
            <person name="Coesel S."/>
            <person name="De Martino A."/>
            <person name="Detter J.C."/>
            <person name="Durkin C."/>
            <person name="Falciatore A."/>
            <person name="Fournet J."/>
            <person name="Haruta M."/>
            <person name="Huysman M.J."/>
            <person name="Jenkins B.D."/>
            <person name="Jiroutova K."/>
            <person name="Jorgensen R.E."/>
            <person name="Joubert Y."/>
            <person name="Kaplan A."/>
            <person name="Kroger N."/>
            <person name="Kroth P.G."/>
            <person name="La Roche J."/>
            <person name="Lindquist E."/>
            <person name="Lommer M."/>
            <person name="Martin-Jezequel V."/>
            <person name="Lopez P.J."/>
            <person name="Lucas S."/>
            <person name="Mangogna M."/>
            <person name="McGinnis K."/>
            <person name="Medlin L.K."/>
            <person name="Montsant A."/>
            <person name="Oudot-Le Secq M.P."/>
            <person name="Napoli C."/>
            <person name="Obornik M."/>
            <person name="Parker M.S."/>
            <person name="Petit J.L."/>
            <person name="Porcel B.M."/>
            <person name="Poulsen N."/>
            <person name="Robison M."/>
            <person name="Rychlewski L."/>
            <person name="Rynearson T.A."/>
            <person name="Schmutz J."/>
            <person name="Shapiro H."/>
            <person name="Siaut M."/>
            <person name="Stanley M."/>
            <person name="Sussman M.R."/>
            <person name="Taylor A.R."/>
            <person name="Vardi A."/>
            <person name="von Dassow P."/>
            <person name="Vyverman W."/>
            <person name="Willis A."/>
            <person name="Wyrwicz L.S."/>
            <person name="Rokhsar D.S."/>
            <person name="Weissenbach J."/>
            <person name="Armbrust E.V."/>
            <person name="Green B.R."/>
            <person name="Van de Peer Y."/>
            <person name="Grigoriev I.V."/>
        </authorList>
    </citation>
    <scope>NUCLEOTIDE SEQUENCE [LARGE SCALE GENOMIC DNA]</scope>
    <source>
        <strain evidence="3 4">CCMP1335</strain>
    </source>
</reference>
<evidence type="ECO:0000256" key="1">
    <source>
        <dbReference type="SAM" id="Phobius"/>
    </source>
</evidence>